<evidence type="ECO:0000313" key="2">
    <source>
        <dbReference type="EMBL" id="CEF57332.1"/>
    </source>
</evidence>
<reference evidence="4" key="1">
    <citation type="submission" date="2014-09" db="EMBL/GenBank/DDBJ databases">
        <authorList>
            <person name="Illeghems K.G."/>
        </authorList>
    </citation>
    <scope>NUCLEOTIDE SEQUENCE [LARGE SCALE GENOMIC DNA]</scope>
    <source>
        <strain evidence="4">LMG 23848T</strain>
        <plasmid evidence="4">1P</plasmid>
    </source>
</reference>
<evidence type="ECO:0000313" key="4">
    <source>
        <dbReference type="Proteomes" id="UP000068250"/>
    </source>
</evidence>
<dbReference type="Proteomes" id="UP000068250">
    <property type="component" value="Plasmid 1P"/>
</dbReference>
<name>A0A0U5F6C6_9PROT</name>
<dbReference type="OrthoDB" id="7274689at2"/>
<evidence type="ECO:0000259" key="1">
    <source>
        <dbReference type="Pfam" id="PF19419"/>
    </source>
</evidence>
<reference evidence="3 5" key="3">
    <citation type="journal article" date="2020" name="Int. J. Syst. Evol. Microbiol.">
        <title>Novel acetic acid bacteria from cider fermentations: Acetobacter conturbans sp. nov. and Acetobacter fallax sp. nov.</title>
        <authorList>
            <person name="Sombolestani A.S."/>
            <person name="Cleenwerck I."/>
            <person name="Cnockaert M."/>
            <person name="Borremans W."/>
            <person name="Wieme A.D."/>
            <person name="De Vuyst L."/>
            <person name="Vandamme P."/>
        </authorList>
    </citation>
    <scope>NUCLEOTIDE SEQUENCE [LARGE SCALE GENOMIC DNA]</scope>
    <source>
        <strain evidence="3 5">LMG 23848</strain>
    </source>
</reference>
<reference evidence="2" key="2">
    <citation type="submission" date="2014-09" db="EMBL/GenBank/DDBJ databases">
        <authorList>
            <person name="Magalhaes I.L.F."/>
            <person name="Oliveira U."/>
            <person name="Santos F.R."/>
            <person name="Vidigal T.H.D.A."/>
            <person name="Brescovit A.D."/>
            <person name="Santos A.J."/>
        </authorList>
    </citation>
    <scope>NUCLEOTIDE SEQUENCE</scope>
    <source>
        <strain evidence="2">LMG 23848T</strain>
    </source>
</reference>
<proteinExistence type="predicted"/>
<geneLocation type="plasmid" evidence="4">
    <name>1P</name>
</geneLocation>
<dbReference type="Proteomes" id="UP000657200">
    <property type="component" value="Unassembled WGS sequence"/>
</dbReference>
<dbReference type="RefSeq" id="WP_059024890.1">
    <property type="nucleotide sequence ID" value="NZ_LN609303.1"/>
</dbReference>
<dbReference type="PATRIC" id="fig|431306.5.peg.2741"/>
<dbReference type="AlphaFoldDB" id="A0A0U5F6C6"/>
<organism evidence="2 4">
    <name type="scientific">Acetobacter ghanensis</name>
    <dbReference type="NCBI Taxonomy" id="431306"/>
    <lineage>
        <taxon>Bacteria</taxon>
        <taxon>Pseudomonadati</taxon>
        <taxon>Pseudomonadota</taxon>
        <taxon>Alphaproteobacteria</taxon>
        <taxon>Acetobacterales</taxon>
        <taxon>Acetobacteraceae</taxon>
        <taxon>Acetobacter</taxon>
    </lineage>
</organism>
<sequence length="101" mass="11028">MPRPNLPVEHFADVSTAHLSPRDRALLDRYIETGGVEGLSCLVGPYGWLIYASSELQAAEHASPGLAAILDAARAQDCAYVLFDRDGLQIDGIQTYDVQRK</sequence>
<dbReference type="EMBL" id="LN609303">
    <property type="protein sequence ID" value="CEF57332.1"/>
    <property type="molecule type" value="Genomic_DNA"/>
</dbReference>
<evidence type="ECO:0000313" key="5">
    <source>
        <dbReference type="Proteomes" id="UP000657200"/>
    </source>
</evidence>
<feature type="domain" description="DUF5983" evidence="1">
    <location>
        <begin position="11"/>
        <end position="97"/>
    </location>
</feature>
<dbReference type="Pfam" id="PF19419">
    <property type="entry name" value="DUF5983"/>
    <property type="match status" value="1"/>
</dbReference>
<accession>A0A0U5F6C6</accession>
<protein>
    <recommendedName>
        <fullName evidence="1">DUF5983 domain-containing protein</fullName>
    </recommendedName>
</protein>
<dbReference type="EMBL" id="WOTE01000011">
    <property type="protein sequence ID" value="NHO40421.1"/>
    <property type="molecule type" value="Genomic_DNA"/>
</dbReference>
<keyword evidence="5" id="KW-1185">Reference proteome</keyword>
<dbReference type="InterPro" id="IPR046025">
    <property type="entry name" value="DUF5983"/>
</dbReference>
<gene>
    <name evidence="2" type="ORF">AGA_1P21</name>
    <name evidence="3" type="ORF">GOB80_12185</name>
</gene>
<evidence type="ECO:0000313" key="3">
    <source>
        <dbReference type="EMBL" id="NHO40421.1"/>
    </source>
</evidence>